<gene>
    <name evidence="1" type="ORF">DM01DRAFT_1407981</name>
</gene>
<keyword evidence="2" id="KW-1185">Reference proteome</keyword>
<dbReference type="Proteomes" id="UP000242146">
    <property type="component" value="Unassembled WGS sequence"/>
</dbReference>
<reference evidence="1 2" key="1">
    <citation type="submission" date="2016-07" db="EMBL/GenBank/DDBJ databases">
        <title>Pervasive Adenine N6-methylation of Active Genes in Fungi.</title>
        <authorList>
            <consortium name="DOE Joint Genome Institute"/>
            <person name="Mondo S.J."/>
            <person name="Dannebaum R.O."/>
            <person name="Kuo R.C."/>
            <person name="Labutti K."/>
            <person name="Haridas S."/>
            <person name="Kuo A."/>
            <person name="Salamov A."/>
            <person name="Ahrendt S.R."/>
            <person name="Lipzen A."/>
            <person name="Sullivan W."/>
            <person name="Andreopoulos W.B."/>
            <person name="Clum A."/>
            <person name="Lindquist E."/>
            <person name="Daum C."/>
            <person name="Ramamoorthy G.K."/>
            <person name="Gryganskyi A."/>
            <person name="Culley D."/>
            <person name="Magnuson J.K."/>
            <person name="James T.Y."/>
            <person name="O'Malley M.A."/>
            <person name="Stajich J.E."/>
            <person name="Spatafora J.W."/>
            <person name="Visel A."/>
            <person name="Grigoriev I.V."/>
        </authorList>
    </citation>
    <scope>NUCLEOTIDE SEQUENCE [LARGE SCALE GENOMIC DNA]</scope>
    <source>
        <strain evidence="1 2">NRRL 3301</strain>
    </source>
</reference>
<name>A0A1X2GGI4_9FUNG</name>
<proteinExistence type="predicted"/>
<protein>
    <recommendedName>
        <fullName evidence="3">Cyclin N-terminal domain-containing protein</fullName>
    </recommendedName>
</protein>
<organism evidence="1 2">
    <name type="scientific">Hesseltinella vesiculosa</name>
    <dbReference type="NCBI Taxonomy" id="101127"/>
    <lineage>
        <taxon>Eukaryota</taxon>
        <taxon>Fungi</taxon>
        <taxon>Fungi incertae sedis</taxon>
        <taxon>Mucoromycota</taxon>
        <taxon>Mucoromycotina</taxon>
        <taxon>Mucoromycetes</taxon>
        <taxon>Mucorales</taxon>
        <taxon>Cunninghamellaceae</taxon>
        <taxon>Hesseltinella</taxon>
    </lineage>
</organism>
<dbReference type="AlphaFoldDB" id="A0A1X2GGI4"/>
<dbReference type="OrthoDB" id="2284157at2759"/>
<evidence type="ECO:0000313" key="1">
    <source>
        <dbReference type="EMBL" id="ORX53241.1"/>
    </source>
</evidence>
<evidence type="ECO:0008006" key="3">
    <source>
        <dbReference type="Google" id="ProtNLM"/>
    </source>
</evidence>
<comment type="caution">
    <text evidence="1">The sequence shown here is derived from an EMBL/GenBank/DDBJ whole genome shotgun (WGS) entry which is preliminary data.</text>
</comment>
<dbReference type="EMBL" id="MCGT01000016">
    <property type="protein sequence ID" value="ORX53241.1"/>
    <property type="molecule type" value="Genomic_DNA"/>
</dbReference>
<evidence type="ECO:0000313" key="2">
    <source>
        <dbReference type="Proteomes" id="UP000242146"/>
    </source>
</evidence>
<accession>A0A1X2GGI4</accession>
<sequence length="302" mass="34370">MANLHTTLMQEAFDDLDEYQALFLLHSIRMRKREPLSGDQLDALAKSLVYSCDFFARDSQPPAITKVCQWYQGLMSRTSLHEDVDGAIKRACIDANTCIPVICPATTMVLAVYYLHRLQKRYGCMVNSFGEAQRTMIVAYLIAAKYIHANVQSVVGADSSDQTTHRPQRSKELDMDDVIRLLTLVNHRDGLLELPLDAETMYHSCLELVHFLDYKLTLHFSTAQIWTWFDCVLQDNNIRYHRGRTVPTSHSNWTLLPNSPPCEIPIPPAQSVCEDSIIPPCDHPEKSNIVLPPLYTVFPHPD</sequence>